<evidence type="ECO:0000256" key="1">
    <source>
        <dbReference type="SAM" id="MobiDB-lite"/>
    </source>
</evidence>
<feature type="compositionally biased region" description="Polar residues" evidence="1">
    <location>
        <begin position="209"/>
        <end position="221"/>
    </location>
</feature>
<accession>A0AAD7B006</accession>
<gene>
    <name evidence="3" type="ORF">FB45DRAFT_1012292</name>
</gene>
<keyword evidence="2" id="KW-0732">Signal</keyword>
<dbReference type="EMBL" id="JARKIF010000066">
    <property type="protein sequence ID" value="KAJ7605923.1"/>
    <property type="molecule type" value="Genomic_DNA"/>
</dbReference>
<organism evidence="3 4">
    <name type="scientific">Roridomyces roridus</name>
    <dbReference type="NCBI Taxonomy" id="1738132"/>
    <lineage>
        <taxon>Eukaryota</taxon>
        <taxon>Fungi</taxon>
        <taxon>Dikarya</taxon>
        <taxon>Basidiomycota</taxon>
        <taxon>Agaricomycotina</taxon>
        <taxon>Agaricomycetes</taxon>
        <taxon>Agaricomycetidae</taxon>
        <taxon>Agaricales</taxon>
        <taxon>Marasmiineae</taxon>
        <taxon>Mycenaceae</taxon>
        <taxon>Roridomyces</taxon>
    </lineage>
</organism>
<dbReference type="Proteomes" id="UP001221142">
    <property type="component" value="Unassembled WGS sequence"/>
</dbReference>
<evidence type="ECO:0000313" key="4">
    <source>
        <dbReference type="Proteomes" id="UP001221142"/>
    </source>
</evidence>
<comment type="caution">
    <text evidence="3">The sequence shown here is derived from an EMBL/GenBank/DDBJ whole genome shotgun (WGS) entry which is preliminary data.</text>
</comment>
<feature type="compositionally biased region" description="Basic and acidic residues" evidence="1">
    <location>
        <begin position="195"/>
        <end position="205"/>
    </location>
</feature>
<feature type="chain" id="PRO_5041976896" evidence="2">
    <location>
        <begin position="24"/>
        <end position="530"/>
    </location>
</feature>
<feature type="compositionally biased region" description="Low complexity" evidence="1">
    <location>
        <begin position="29"/>
        <end position="44"/>
    </location>
</feature>
<feature type="compositionally biased region" description="Gly residues" evidence="1">
    <location>
        <begin position="170"/>
        <end position="193"/>
    </location>
</feature>
<dbReference type="AlphaFoldDB" id="A0AAD7B006"/>
<feature type="region of interest" description="Disordered" evidence="1">
    <location>
        <begin position="170"/>
        <end position="226"/>
    </location>
</feature>
<sequence length="530" mass="55748">MRFSPTVVATLITLLSFSSGVFATETKDAAAPAADTSTTDSSPSEDFRGGGFGGGRGRDCSPCEFRESLLRGRRFRQPFCPSRRTLVGQLCCILEETGGGIGIRSPEPEPAPSQDKSQGGRGDSQDDGSDNHFIGGGYGGFGGRGGFGGYGGRGRGGFGGFGGRSGYGGFGGRGGRGGRGSRGGYGGRGGFGGYRRSDLATRSDEPSPDDTQGASGDSQDGNDNHFIGGGYGGFGGGFGGFGGRGGFGGFGGRGGYGGYGGFGGRGGFGGYGGGFGGFGEPVFQKQLHGFTPAGYSNLVVATPVRPQRLDNEESSGFWSADLGQLVDEPAGASEGRHSSIRVHRMGTSSQHALDIPELAAHTRSFVDSTMYRSPRIFSPQSHPTSSFPIPHFPQIQLKFDGPLSDARLGRLLAALESSPRLLGWISTLTIFRFSKFDPHYLQRLGNLAFCRLGTLHIDNLEPLSESRFAALGHSTTAEVPHICIGFTPPWTLWREASIRVWEGCSESIKHVTYSSGKIRAKLYDIRLVTK</sequence>
<feature type="region of interest" description="Disordered" evidence="1">
    <location>
        <begin position="28"/>
        <end position="53"/>
    </location>
</feature>
<feature type="signal peptide" evidence="2">
    <location>
        <begin position="1"/>
        <end position="23"/>
    </location>
</feature>
<feature type="region of interest" description="Disordered" evidence="1">
    <location>
        <begin position="99"/>
        <end position="137"/>
    </location>
</feature>
<evidence type="ECO:0000313" key="3">
    <source>
        <dbReference type="EMBL" id="KAJ7605923.1"/>
    </source>
</evidence>
<proteinExistence type="predicted"/>
<keyword evidence="4" id="KW-1185">Reference proteome</keyword>
<evidence type="ECO:0000256" key="2">
    <source>
        <dbReference type="SAM" id="SignalP"/>
    </source>
</evidence>
<protein>
    <submittedName>
        <fullName evidence="3">Uncharacterized protein</fullName>
    </submittedName>
</protein>
<name>A0AAD7B006_9AGAR</name>
<reference evidence="3" key="1">
    <citation type="submission" date="2023-03" db="EMBL/GenBank/DDBJ databases">
        <title>Massive genome expansion in bonnet fungi (Mycena s.s.) driven by repeated elements and novel gene families across ecological guilds.</title>
        <authorList>
            <consortium name="Lawrence Berkeley National Laboratory"/>
            <person name="Harder C.B."/>
            <person name="Miyauchi S."/>
            <person name="Viragh M."/>
            <person name="Kuo A."/>
            <person name="Thoen E."/>
            <person name="Andreopoulos B."/>
            <person name="Lu D."/>
            <person name="Skrede I."/>
            <person name="Drula E."/>
            <person name="Henrissat B."/>
            <person name="Morin E."/>
            <person name="Kohler A."/>
            <person name="Barry K."/>
            <person name="LaButti K."/>
            <person name="Morin E."/>
            <person name="Salamov A."/>
            <person name="Lipzen A."/>
            <person name="Mereny Z."/>
            <person name="Hegedus B."/>
            <person name="Baldrian P."/>
            <person name="Stursova M."/>
            <person name="Weitz H."/>
            <person name="Taylor A."/>
            <person name="Grigoriev I.V."/>
            <person name="Nagy L.G."/>
            <person name="Martin F."/>
            <person name="Kauserud H."/>
        </authorList>
    </citation>
    <scope>NUCLEOTIDE SEQUENCE</scope>
    <source>
        <strain evidence="3">9284</strain>
    </source>
</reference>